<dbReference type="SMART" id="SM00530">
    <property type="entry name" value="HTH_XRE"/>
    <property type="match status" value="1"/>
</dbReference>
<dbReference type="SUPFAM" id="SSF47413">
    <property type="entry name" value="lambda repressor-like DNA-binding domains"/>
    <property type="match status" value="1"/>
</dbReference>
<dbReference type="AlphaFoldDB" id="A0A4R6NWW5"/>
<evidence type="ECO:0000313" key="3">
    <source>
        <dbReference type="Proteomes" id="UP000295087"/>
    </source>
</evidence>
<sequence length="422" mass="45342">MDSHSAIVGAQLRAAREAAGVSLAALAGQIHRGKSALAYYETGERTPPPDVIACYETRFGGLRDPVATLADLGKADVERRAFLRGGYSTALGASVLLPRWLDAPVARVQCGVRCVGSSDVADVRNVMALFSQIEQRMGGGHGRRAVVQYLSSEVVEYLHGSYPSDTVRRDMFSAAAEMAYLAGWMAFDNDEHSAAQRYFMTATKLAVEAENAPLTGHILRAMAHQAVDLGHPAEGLQLAEVSVAGSRYSTATPRERALLKIVHAKALSAAGRHREAAKAVIVAEQDFASSSISVSEPSRMFFFTEASLAHETACVLRDSGDLEGAAEQFERSVRKRKAQAFARTHAVTLGYLGAIQARQGDLEKACATWDSALSSMEQVQSGRTRAVARGIRAAVAPHRDSTVPGVVEVENRASEYLQAQRE</sequence>
<comment type="caution">
    <text evidence="2">The sequence shown here is derived from an EMBL/GenBank/DDBJ whole genome shotgun (WGS) entry which is preliminary data.</text>
</comment>
<dbReference type="GO" id="GO:0003677">
    <property type="term" value="F:DNA binding"/>
    <property type="evidence" value="ECO:0007669"/>
    <property type="project" value="InterPro"/>
</dbReference>
<dbReference type="Pfam" id="PF13560">
    <property type="entry name" value="HTH_31"/>
    <property type="match status" value="1"/>
</dbReference>
<proteinExistence type="predicted"/>
<dbReference type="EMBL" id="SNXK01000019">
    <property type="protein sequence ID" value="TDP28036.1"/>
    <property type="molecule type" value="Genomic_DNA"/>
</dbReference>
<evidence type="ECO:0000259" key="1">
    <source>
        <dbReference type="PROSITE" id="PS50943"/>
    </source>
</evidence>
<keyword evidence="3" id="KW-1185">Reference proteome</keyword>
<evidence type="ECO:0000313" key="2">
    <source>
        <dbReference type="EMBL" id="TDP28036.1"/>
    </source>
</evidence>
<feature type="domain" description="HTH cro/C1-type" evidence="1">
    <location>
        <begin position="12"/>
        <end position="69"/>
    </location>
</feature>
<protein>
    <submittedName>
        <fullName evidence="2">Helix-turn-helix protein</fullName>
    </submittedName>
</protein>
<dbReference type="InterPro" id="IPR010982">
    <property type="entry name" value="Lambda_DNA-bd_dom_sf"/>
</dbReference>
<dbReference type="CDD" id="cd00093">
    <property type="entry name" value="HTH_XRE"/>
    <property type="match status" value="1"/>
</dbReference>
<name>A0A4R6NWW5_NOCIG</name>
<gene>
    <name evidence="2" type="ORF">DFR75_1193</name>
</gene>
<dbReference type="Gene3D" id="1.25.40.10">
    <property type="entry name" value="Tetratricopeptide repeat domain"/>
    <property type="match status" value="1"/>
</dbReference>
<dbReference type="SUPFAM" id="SSF48452">
    <property type="entry name" value="TPR-like"/>
    <property type="match status" value="1"/>
</dbReference>
<organism evidence="2 3">
    <name type="scientific">Nocardia ignorata</name>
    <dbReference type="NCBI Taxonomy" id="145285"/>
    <lineage>
        <taxon>Bacteria</taxon>
        <taxon>Bacillati</taxon>
        <taxon>Actinomycetota</taxon>
        <taxon>Actinomycetes</taxon>
        <taxon>Mycobacteriales</taxon>
        <taxon>Nocardiaceae</taxon>
        <taxon>Nocardia</taxon>
    </lineage>
</organism>
<dbReference type="InterPro" id="IPR011990">
    <property type="entry name" value="TPR-like_helical_dom_sf"/>
</dbReference>
<accession>A0A4R6NWW5</accession>
<dbReference type="InterPro" id="IPR001387">
    <property type="entry name" value="Cro/C1-type_HTH"/>
</dbReference>
<dbReference type="Gene3D" id="1.10.260.40">
    <property type="entry name" value="lambda repressor-like DNA-binding domains"/>
    <property type="match status" value="1"/>
</dbReference>
<dbReference type="PROSITE" id="PS50943">
    <property type="entry name" value="HTH_CROC1"/>
    <property type="match status" value="1"/>
</dbReference>
<dbReference type="Proteomes" id="UP000295087">
    <property type="component" value="Unassembled WGS sequence"/>
</dbReference>
<reference evidence="2 3" key="1">
    <citation type="submission" date="2019-03" db="EMBL/GenBank/DDBJ databases">
        <title>Genomic Encyclopedia of Type Strains, Phase IV (KMG-IV): sequencing the most valuable type-strain genomes for metagenomic binning, comparative biology and taxonomic classification.</title>
        <authorList>
            <person name="Goeker M."/>
        </authorList>
    </citation>
    <scope>NUCLEOTIDE SEQUENCE [LARGE SCALE GENOMIC DNA]</scope>
    <source>
        <strain evidence="2 3">DSM 44496</strain>
    </source>
</reference>